<gene>
    <name evidence="2" type="ordered locus">ECIAI39_4193</name>
</gene>
<dbReference type="AlphaFoldDB" id="A0A0H3MRM9"/>
<proteinExistence type="predicted"/>
<evidence type="ECO:0000313" key="2">
    <source>
        <dbReference type="EMBL" id="CAR20300.1"/>
    </source>
</evidence>
<dbReference type="PATRIC" id="fig|585057.6.peg.4341"/>
<sequence length="76" mass="9065">MQRHGSIETRTARDKAAERQMSHMDVTQCRPCIIHKAEYLDKRKLMLQWWVDFLDANRERAITPFDYSKINRGNGE</sequence>
<feature type="region of interest" description="Disordered" evidence="1">
    <location>
        <begin position="1"/>
        <end position="22"/>
    </location>
</feature>
<reference evidence="3" key="1">
    <citation type="journal article" date="2009" name="PLoS Genet.">
        <title>Organised genome dynamics in the Escherichia coli species results in highly diverse adaptive paths.</title>
        <authorList>
            <person name="Touchon M."/>
            <person name="Hoede C."/>
            <person name="Tenaillon O."/>
            <person name="Barbe V."/>
            <person name="Baeriswyl S."/>
            <person name="Bidet P."/>
            <person name="Bingen E."/>
            <person name="Bonacorsi S."/>
            <person name="Bouchier C."/>
            <person name="Bouvet O."/>
            <person name="Calteau A."/>
            <person name="Chiapello H."/>
            <person name="Clermont O."/>
            <person name="Cruveiller S."/>
            <person name="Danchin A."/>
            <person name="Diard M."/>
            <person name="Dossat C."/>
            <person name="Karoui M.E."/>
            <person name="Frapy E."/>
            <person name="Garry L."/>
            <person name="Ghigo J.M."/>
            <person name="Gilles A.M."/>
            <person name="Johnson J."/>
            <person name="Le Bouguenec C."/>
            <person name="Lescat M."/>
            <person name="Mangenot S."/>
            <person name="Martinez-Jehanne V."/>
            <person name="Matic I."/>
            <person name="Nassif X."/>
            <person name="Oztas S."/>
            <person name="Petit M.A."/>
            <person name="Pichon C."/>
            <person name="Rouy Z."/>
            <person name="Ruf C.S."/>
            <person name="Schneider D."/>
            <person name="Tourret J."/>
            <person name="Vacherie B."/>
            <person name="Vallenet D."/>
            <person name="Medigue C."/>
            <person name="Rocha E.P.C."/>
            <person name="Denamur E."/>
        </authorList>
    </citation>
    <scope>NUCLEOTIDE SEQUENCE [LARGE SCALE GENOMIC DNA]</scope>
    <source>
        <strain evidence="3">IAI39 / ExPEC</strain>
    </source>
</reference>
<dbReference type="Proteomes" id="UP000000749">
    <property type="component" value="Chromosome"/>
</dbReference>
<organism evidence="2 3">
    <name type="scientific">Escherichia coli O7:K1 (strain IAI39 / ExPEC)</name>
    <dbReference type="NCBI Taxonomy" id="585057"/>
    <lineage>
        <taxon>Bacteria</taxon>
        <taxon>Pseudomonadati</taxon>
        <taxon>Pseudomonadota</taxon>
        <taxon>Gammaproteobacteria</taxon>
        <taxon>Enterobacterales</taxon>
        <taxon>Enterobacteriaceae</taxon>
        <taxon>Escherichia</taxon>
    </lineage>
</organism>
<name>A0A0H3MRM9_ECO7I</name>
<dbReference type="KEGG" id="ect:ECIAI39_4193"/>
<dbReference type="EMBL" id="CU928164">
    <property type="protein sequence ID" value="CAR20300.1"/>
    <property type="molecule type" value="Genomic_DNA"/>
</dbReference>
<dbReference type="STRING" id="585057.ECIAI39_4193"/>
<protein>
    <submittedName>
        <fullName evidence="2">Putative Prophage integrase</fullName>
    </submittedName>
</protein>
<evidence type="ECO:0000313" key="3">
    <source>
        <dbReference type="Proteomes" id="UP000000749"/>
    </source>
</evidence>
<accession>A0A0H3MRM9</accession>
<evidence type="ECO:0000256" key="1">
    <source>
        <dbReference type="SAM" id="MobiDB-lite"/>
    </source>
</evidence>
<dbReference type="HOGENOM" id="CLU_027562_43_3_6"/>